<protein>
    <submittedName>
        <fullName evidence="1">Uncharacterized protein</fullName>
    </submittedName>
</protein>
<organism evidence="1">
    <name type="scientific">Kumanoa americana</name>
    <dbReference type="NCBI Taxonomy" id="1196377"/>
    <lineage>
        <taxon>Eukaryota</taxon>
        <taxon>Rhodophyta</taxon>
        <taxon>Florideophyceae</taxon>
        <taxon>Nemaliophycidae</taxon>
        <taxon>Batrachospermales</taxon>
        <taxon>Batrachospermaceae</taxon>
        <taxon>Kumanoa</taxon>
    </lineage>
</organism>
<evidence type="ECO:0000313" key="1">
    <source>
        <dbReference type="EMBL" id="AOM67505.1"/>
    </source>
</evidence>
<reference evidence="1" key="1">
    <citation type="journal article" date="2018" name="PLoS ONE">
        <title>Plastid genome analysis of three Nemaliophycidae red algal species suggests environmental adaptation for iron limited habitats.</title>
        <authorList>
            <person name="Cho C.H."/>
            <person name="Choi J.W."/>
            <person name="Lam D.W."/>
            <person name="Kim K.M."/>
            <person name="Yoon H.S."/>
        </authorList>
    </citation>
    <scope>NUCLEOTIDE SEQUENCE</scope>
</reference>
<keyword evidence="1" id="KW-0934">Plastid</keyword>
<proteinExistence type="predicted"/>
<gene>
    <name evidence="1" type="primary">ycf80</name>
    <name evidence="1" type="ORF">Kuma_071</name>
</gene>
<sequence>MSLFNYTSLAKYLLSNSMHLKQGMYSIHNHSFRKIYPIIPYTVSINNLYQSNVNYHQSKADNLYQLLLASESMYRFLKTNHETPNLFQQLLNKYWQQTIFFSESTPSYTKYIYQQSKADSIITRSKRKKFLINLSKSLLSGRIDSQAFFHSNNHFSPYIQYAWRKGFNVSIPKKLPSFNLKTQKDHNYSLNKNEQALSSILQNNHFPLFVVVNGYNQMIIAEPAEELLTRRSLINMFYQWYCDHCLSGKNGSKIYDGWFFINPQDASEYKNYIQRQYFRSSKDHKLNIFSTSLDFYYRLSRLSISKIQFRLLPDLIEVSKLLTDNKHRKNLIFHPKQKYGKTFFQGQPIYLIQPVINFASKIDKFKKILYYYQLPDDPLSNKYNAIFLSKEDALIAWNKFRKEKPWLNLPNKPTLLVYNLEDFLKDREFNNNNNDLIGQDFVLVPGKDAYQEIQQSSKLVSQKTWLDFISDYFSSYLLLGKLWSVRIVSSLTTRQPPR</sequence>
<geneLocation type="plastid" evidence="1"/>
<dbReference type="EMBL" id="KX284725">
    <property type="protein sequence ID" value="AOM67505.1"/>
    <property type="molecule type" value="Genomic_DNA"/>
</dbReference>
<dbReference type="RefSeq" id="YP_009297771.1">
    <property type="nucleotide sequence ID" value="NC_031178.1"/>
</dbReference>
<dbReference type="GeneID" id="29056786"/>
<accession>A0A1C9CGL4</accession>
<name>A0A1C9CGL4_9FLOR</name>
<dbReference type="AlphaFoldDB" id="A0A1C9CGL4"/>